<reference evidence="8 9" key="2">
    <citation type="submission" date="2020-04" db="EMBL/GenBank/DDBJ databases">
        <title>Complete genome sequence of Alteromonas pelagimontana 5.12T.</title>
        <authorList>
            <person name="Sinha R.K."/>
            <person name="Krishnan K.P."/>
            <person name="Kurian J.P."/>
        </authorList>
    </citation>
    <scope>NUCLEOTIDE SEQUENCE [LARGE SCALE GENOMIC DNA]</scope>
    <source>
        <strain evidence="8 9">5.12</strain>
    </source>
</reference>
<dbReference type="CDD" id="cd05254">
    <property type="entry name" value="dTDP_HR_like_SDR_e"/>
    <property type="match status" value="1"/>
</dbReference>
<dbReference type="AlphaFoldDB" id="A0A6M4MGL7"/>
<gene>
    <name evidence="8" type="primary">rfbD</name>
    <name evidence="8" type="ORF">CA267_013735</name>
</gene>
<dbReference type="GO" id="GO:0019305">
    <property type="term" value="P:dTDP-rhamnose biosynthetic process"/>
    <property type="evidence" value="ECO:0007669"/>
    <property type="project" value="UniProtKB-UniPathway"/>
</dbReference>
<comment type="similarity">
    <text evidence="2 6">Belongs to the dTDP-4-dehydrorhamnose reductase family.</text>
</comment>
<comment type="catalytic activity">
    <reaction evidence="5 6">
        <text>dTDP-beta-L-rhamnose + NADP(+) = dTDP-4-dehydro-beta-L-rhamnose + NADPH + H(+)</text>
        <dbReference type="Rhea" id="RHEA:21796"/>
        <dbReference type="ChEBI" id="CHEBI:15378"/>
        <dbReference type="ChEBI" id="CHEBI:57510"/>
        <dbReference type="ChEBI" id="CHEBI:57783"/>
        <dbReference type="ChEBI" id="CHEBI:58349"/>
        <dbReference type="ChEBI" id="CHEBI:62830"/>
        <dbReference type="EC" id="1.1.1.133"/>
    </reaction>
</comment>
<dbReference type="EMBL" id="CP052766">
    <property type="protein sequence ID" value="QJR81745.1"/>
    <property type="molecule type" value="Genomic_DNA"/>
</dbReference>
<evidence type="ECO:0000256" key="1">
    <source>
        <dbReference type="ARBA" id="ARBA00004781"/>
    </source>
</evidence>
<organism evidence="8 9">
    <name type="scientific">Alteromonas pelagimontana</name>
    <dbReference type="NCBI Taxonomy" id="1858656"/>
    <lineage>
        <taxon>Bacteria</taxon>
        <taxon>Pseudomonadati</taxon>
        <taxon>Pseudomonadota</taxon>
        <taxon>Gammaproteobacteria</taxon>
        <taxon>Alteromonadales</taxon>
        <taxon>Alteromonadaceae</taxon>
        <taxon>Alteromonas/Salinimonas group</taxon>
        <taxon>Alteromonas</taxon>
    </lineage>
</organism>
<name>A0A6M4MGL7_9ALTE</name>
<comment type="cofactor">
    <cofactor evidence="6">
        <name>Mg(2+)</name>
        <dbReference type="ChEBI" id="CHEBI:18420"/>
    </cofactor>
    <text evidence="6">Binds 1 Mg(2+) ion per monomer.</text>
</comment>
<evidence type="ECO:0000313" key="8">
    <source>
        <dbReference type="EMBL" id="QJR81745.1"/>
    </source>
</evidence>
<accession>A0A6M4MGL7</accession>
<dbReference type="PANTHER" id="PTHR10491:SF4">
    <property type="entry name" value="METHIONINE ADENOSYLTRANSFERASE 2 SUBUNIT BETA"/>
    <property type="match status" value="1"/>
</dbReference>
<dbReference type="Pfam" id="PF04321">
    <property type="entry name" value="RmlD_sub_bind"/>
    <property type="match status" value="1"/>
</dbReference>
<dbReference type="OrthoDB" id="9803892at2"/>
<dbReference type="PANTHER" id="PTHR10491">
    <property type="entry name" value="DTDP-4-DEHYDRORHAMNOSE REDUCTASE"/>
    <property type="match status" value="1"/>
</dbReference>
<dbReference type="NCBIfam" id="TIGR01214">
    <property type="entry name" value="rmlD"/>
    <property type="match status" value="1"/>
</dbReference>
<dbReference type="SUPFAM" id="SSF51735">
    <property type="entry name" value="NAD(P)-binding Rossmann-fold domains"/>
    <property type="match status" value="1"/>
</dbReference>
<protein>
    <recommendedName>
        <fullName evidence="4 6">dTDP-4-dehydrorhamnose reductase</fullName>
        <ecNumber evidence="3 6">1.1.1.133</ecNumber>
    </recommendedName>
</protein>
<dbReference type="Gene3D" id="3.40.50.720">
    <property type="entry name" value="NAD(P)-binding Rossmann-like Domain"/>
    <property type="match status" value="1"/>
</dbReference>
<comment type="function">
    <text evidence="6">Catalyzes the reduction of dTDP-6-deoxy-L-lyxo-4-hexulose to yield dTDP-L-rhamnose.</text>
</comment>
<dbReference type="Gene3D" id="3.90.25.10">
    <property type="entry name" value="UDP-galactose 4-epimerase, domain 1"/>
    <property type="match status" value="1"/>
</dbReference>
<proteinExistence type="inferred from homology"/>
<keyword evidence="9" id="KW-1185">Reference proteome</keyword>
<dbReference type="GO" id="GO:0009243">
    <property type="term" value="P:O antigen biosynthetic process"/>
    <property type="evidence" value="ECO:0007669"/>
    <property type="project" value="UniProtKB-UniPathway"/>
</dbReference>
<evidence type="ECO:0000256" key="6">
    <source>
        <dbReference type="RuleBase" id="RU364082"/>
    </source>
</evidence>
<evidence type="ECO:0000313" key="9">
    <source>
        <dbReference type="Proteomes" id="UP000219285"/>
    </source>
</evidence>
<evidence type="ECO:0000256" key="2">
    <source>
        <dbReference type="ARBA" id="ARBA00010944"/>
    </source>
</evidence>
<dbReference type="GO" id="GO:0005829">
    <property type="term" value="C:cytosol"/>
    <property type="evidence" value="ECO:0007669"/>
    <property type="project" value="TreeGrafter"/>
</dbReference>
<dbReference type="EC" id="1.1.1.133" evidence="3 6"/>
<reference evidence="9" key="1">
    <citation type="submission" date="2014-12" db="EMBL/GenBank/DDBJ databases">
        <title>Complete genome sequence of a multi-drug resistant Klebsiella pneumoniae.</title>
        <authorList>
            <person name="Hua X."/>
            <person name="Chen Q."/>
            <person name="Li X."/>
            <person name="Feng Y."/>
            <person name="Ruan Z."/>
            <person name="Yu Y."/>
        </authorList>
    </citation>
    <scope>NUCLEOTIDE SEQUENCE [LARGE SCALE GENOMIC DNA]</scope>
    <source>
        <strain evidence="9">5.12</strain>
    </source>
</reference>
<dbReference type="InterPro" id="IPR029903">
    <property type="entry name" value="RmlD-like-bd"/>
</dbReference>
<dbReference type="InterPro" id="IPR036291">
    <property type="entry name" value="NAD(P)-bd_dom_sf"/>
</dbReference>
<dbReference type="InterPro" id="IPR005913">
    <property type="entry name" value="dTDP_dehydrorham_reduct"/>
</dbReference>
<evidence type="ECO:0000256" key="5">
    <source>
        <dbReference type="ARBA" id="ARBA00048200"/>
    </source>
</evidence>
<sequence>MITIIGKSGQLASELQESLSSFEKRALGRHDIDLMSHGAIATALDSHKPAAIINASAYTAVDKAEYEKEAAYALNSTAVKNLGEYCASRNIHLVQVSTDYVFNGTHSSPISTEAPRQPLGVYGASKAAGEEALEHIEALSYCIIRTAWVYSVFGNNFVHTMLRLMAEKPQLRVVADQIGSPTWAKGLAAACIFAAERKVSGIHHWTDLGVASWYDFAVAIQRIGVKQGLLNTAIPIQPITTADFPTPAARPAYSVLDKQSLTKVFAELPQDHWENQLEKMMTDLVK</sequence>
<evidence type="ECO:0000256" key="3">
    <source>
        <dbReference type="ARBA" id="ARBA00012929"/>
    </source>
</evidence>
<dbReference type="GO" id="GO:0008831">
    <property type="term" value="F:dTDP-4-dehydrorhamnose reductase activity"/>
    <property type="evidence" value="ECO:0007669"/>
    <property type="project" value="UniProtKB-EC"/>
</dbReference>
<comment type="pathway">
    <text evidence="1 6">Carbohydrate biosynthesis; dTDP-L-rhamnose biosynthesis.</text>
</comment>
<keyword evidence="6 8" id="KW-0560">Oxidoreductase</keyword>
<evidence type="ECO:0000256" key="4">
    <source>
        <dbReference type="ARBA" id="ARBA00017099"/>
    </source>
</evidence>
<dbReference type="UniPathway" id="UPA00281"/>
<dbReference type="KEGG" id="apel:CA267_013735"/>
<feature type="domain" description="RmlD-like substrate binding" evidence="7">
    <location>
        <begin position="2"/>
        <end position="284"/>
    </location>
</feature>
<dbReference type="Proteomes" id="UP000219285">
    <property type="component" value="Chromosome"/>
</dbReference>
<evidence type="ECO:0000259" key="7">
    <source>
        <dbReference type="Pfam" id="PF04321"/>
    </source>
</evidence>
<dbReference type="RefSeq" id="WP_075610688.1">
    <property type="nucleotide sequence ID" value="NZ_CP052766.1"/>
</dbReference>
<dbReference type="UniPathway" id="UPA00124"/>
<keyword evidence="6" id="KW-0521">NADP</keyword>